<keyword evidence="2" id="KW-1185">Reference proteome</keyword>
<dbReference type="EMBL" id="BJWL01000006">
    <property type="protein sequence ID" value="GFY89477.1"/>
    <property type="molecule type" value="Genomic_DNA"/>
</dbReference>
<gene>
    <name evidence="1" type="ORF">Acr_06g0014170</name>
</gene>
<proteinExistence type="predicted"/>
<dbReference type="AlphaFoldDB" id="A0A7J0EV59"/>
<accession>A0A7J0EV59</accession>
<organism evidence="1 2">
    <name type="scientific">Actinidia rufa</name>
    <dbReference type="NCBI Taxonomy" id="165716"/>
    <lineage>
        <taxon>Eukaryota</taxon>
        <taxon>Viridiplantae</taxon>
        <taxon>Streptophyta</taxon>
        <taxon>Embryophyta</taxon>
        <taxon>Tracheophyta</taxon>
        <taxon>Spermatophyta</taxon>
        <taxon>Magnoliopsida</taxon>
        <taxon>eudicotyledons</taxon>
        <taxon>Gunneridae</taxon>
        <taxon>Pentapetalae</taxon>
        <taxon>asterids</taxon>
        <taxon>Ericales</taxon>
        <taxon>Actinidiaceae</taxon>
        <taxon>Actinidia</taxon>
    </lineage>
</organism>
<comment type="caution">
    <text evidence="1">The sequence shown here is derived from an EMBL/GenBank/DDBJ whole genome shotgun (WGS) entry which is preliminary data.</text>
</comment>
<evidence type="ECO:0000313" key="1">
    <source>
        <dbReference type="EMBL" id="GFY89477.1"/>
    </source>
</evidence>
<name>A0A7J0EV59_9ERIC</name>
<dbReference type="Proteomes" id="UP000585474">
    <property type="component" value="Unassembled WGS sequence"/>
</dbReference>
<sequence length="129" mass="12843">MAPVKSPLPAAMFSPYFPSPPEVDHSTIANHLFSVVLGEGGHVGVPGHGPNPNLGTSNVVGIEAHGHDPGEVATACGDVLSIFPVTVGVDHSTIVSPLVSVVPGEVGHFGVPSHGPNPNLGTNGVVGIG</sequence>
<reference evidence="1 2" key="1">
    <citation type="submission" date="2019-07" db="EMBL/GenBank/DDBJ databases">
        <title>De Novo Assembly of kiwifruit Actinidia rufa.</title>
        <authorList>
            <person name="Sugita-Konishi S."/>
            <person name="Sato K."/>
            <person name="Mori E."/>
            <person name="Abe Y."/>
            <person name="Kisaki G."/>
            <person name="Hamano K."/>
            <person name="Suezawa K."/>
            <person name="Otani M."/>
            <person name="Fukuda T."/>
            <person name="Manabe T."/>
            <person name="Gomi K."/>
            <person name="Tabuchi M."/>
            <person name="Akimitsu K."/>
            <person name="Kataoka I."/>
        </authorList>
    </citation>
    <scope>NUCLEOTIDE SEQUENCE [LARGE SCALE GENOMIC DNA]</scope>
    <source>
        <strain evidence="2">cv. Fuchu</strain>
    </source>
</reference>
<protein>
    <submittedName>
        <fullName evidence="1">CAP (Cysteine-rich secretory proteins, Antigen 5, and Pathogenesis-related 1 protein) superfamily protein</fullName>
    </submittedName>
</protein>
<evidence type="ECO:0000313" key="2">
    <source>
        <dbReference type="Proteomes" id="UP000585474"/>
    </source>
</evidence>